<comment type="caution">
    <text evidence="1">The sequence shown here is derived from an EMBL/GenBank/DDBJ whole genome shotgun (WGS) entry which is preliminary data.</text>
</comment>
<reference evidence="1 2" key="1">
    <citation type="submission" date="2024-01" db="EMBL/GenBank/DDBJ databases">
        <title>The genomes of 5 underutilized Papilionoideae crops provide insights into root nodulation and disease resistanc.</title>
        <authorList>
            <person name="Jiang F."/>
        </authorList>
    </citation>
    <scope>NUCLEOTIDE SEQUENCE [LARGE SCALE GENOMIC DNA]</scope>
    <source>
        <strain evidence="1">JINMINGXINNONG_FW02</strain>
        <tissue evidence="1">Leaves</tissue>
    </source>
</reference>
<dbReference type="AlphaFoldDB" id="A0AAN9LSN4"/>
<accession>A0AAN9LSN4</accession>
<dbReference type="Proteomes" id="UP001374584">
    <property type="component" value="Unassembled WGS sequence"/>
</dbReference>
<protein>
    <submittedName>
        <fullName evidence="1">Uncharacterized protein</fullName>
    </submittedName>
</protein>
<gene>
    <name evidence="1" type="ORF">VNO80_24299</name>
</gene>
<name>A0AAN9LSN4_PHACN</name>
<proteinExistence type="predicted"/>
<sequence>MKVESGKACLVDSFIADTNGTATNLVHTFALTLIFGSHIYPFGYGVGVAKVRLWENKVNFGEDKVMKKEISKGRSVGNNNSVDRMIAAKRAWSLCKSKKAAFITWPTLCRLENPFHQIPCSKPN</sequence>
<evidence type="ECO:0000313" key="1">
    <source>
        <dbReference type="EMBL" id="KAK7341371.1"/>
    </source>
</evidence>
<organism evidence="1 2">
    <name type="scientific">Phaseolus coccineus</name>
    <name type="common">Scarlet runner bean</name>
    <name type="synonym">Phaseolus multiflorus</name>
    <dbReference type="NCBI Taxonomy" id="3886"/>
    <lineage>
        <taxon>Eukaryota</taxon>
        <taxon>Viridiplantae</taxon>
        <taxon>Streptophyta</taxon>
        <taxon>Embryophyta</taxon>
        <taxon>Tracheophyta</taxon>
        <taxon>Spermatophyta</taxon>
        <taxon>Magnoliopsida</taxon>
        <taxon>eudicotyledons</taxon>
        <taxon>Gunneridae</taxon>
        <taxon>Pentapetalae</taxon>
        <taxon>rosids</taxon>
        <taxon>fabids</taxon>
        <taxon>Fabales</taxon>
        <taxon>Fabaceae</taxon>
        <taxon>Papilionoideae</taxon>
        <taxon>50 kb inversion clade</taxon>
        <taxon>NPAAA clade</taxon>
        <taxon>indigoferoid/millettioid clade</taxon>
        <taxon>Phaseoleae</taxon>
        <taxon>Phaseolus</taxon>
    </lineage>
</organism>
<evidence type="ECO:0000313" key="2">
    <source>
        <dbReference type="Proteomes" id="UP001374584"/>
    </source>
</evidence>
<keyword evidence="2" id="KW-1185">Reference proteome</keyword>
<dbReference type="EMBL" id="JAYMYR010000009">
    <property type="protein sequence ID" value="KAK7341371.1"/>
    <property type="molecule type" value="Genomic_DNA"/>
</dbReference>